<dbReference type="PIRSF" id="PIRSF021328">
    <property type="entry name" value="UCP021328"/>
    <property type="match status" value="1"/>
</dbReference>
<accession>A0A2J0X765</accession>
<dbReference type="EMBL" id="CP063687">
    <property type="protein sequence ID" value="QOY27868.1"/>
    <property type="molecule type" value="Genomic_DNA"/>
</dbReference>
<evidence type="ECO:0000313" key="2">
    <source>
        <dbReference type="EMBL" id="QOY27868.1"/>
    </source>
</evidence>
<feature type="compositionally biased region" description="Basic residues" evidence="1">
    <location>
        <begin position="104"/>
        <end position="115"/>
    </location>
</feature>
<dbReference type="Pfam" id="PF11208">
    <property type="entry name" value="DUF2992"/>
    <property type="match status" value="1"/>
</dbReference>
<dbReference type="AlphaFoldDB" id="A0A2J0X765"/>
<name>A0A2J0X765_BACVE</name>
<dbReference type="STRING" id="1449088.AJ82_14845"/>
<dbReference type="InterPro" id="IPR016787">
    <property type="entry name" value="UCP021328"/>
</dbReference>
<protein>
    <submittedName>
        <fullName evidence="2">Uncharacterized protein</fullName>
    </submittedName>
</protein>
<feature type="compositionally biased region" description="Basic residues" evidence="1">
    <location>
        <begin position="123"/>
        <end position="136"/>
    </location>
</feature>
<reference evidence="3" key="1">
    <citation type="submission" date="2020-10" db="EMBL/GenBank/DDBJ databases">
        <title>Complete genome sequence of Bacillus velezensis NST6.</title>
        <authorList>
            <person name="Choi J."/>
        </authorList>
    </citation>
    <scope>NUCLEOTIDE SEQUENCE [LARGE SCALE GENOMIC DNA]</scope>
    <source>
        <strain evidence="3">NST6</strain>
    </source>
</reference>
<organism evidence="2 3">
    <name type="scientific">Bacillus velezensis</name>
    <dbReference type="NCBI Taxonomy" id="492670"/>
    <lineage>
        <taxon>Bacteria</taxon>
        <taxon>Bacillati</taxon>
        <taxon>Bacillota</taxon>
        <taxon>Bacilli</taxon>
        <taxon>Bacillales</taxon>
        <taxon>Bacillaceae</taxon>
        <taxon>Bacillus</taxon>
        <taxon>Bacillus amyloliquefaciens group</taxon>
    </lineage>
</organism>
<sequence length="136" mass="16007">MKLTVYYDGQFWVGVIEVVNDGKLRAIRHLFGQEPKDSEIMHFVNNQLLPTLSHTEQEGVCVKAKSKKLNPKRLQRQASKEMKNIGISTKAQKAIKQELEARKEKKKQLNRKQREKIKEQKYLIRKQKAKEKHRGK</sequence>
<gene>
    <name evidence="2" type="primary">yjdF</name>
    <name evidence="2" type="ORF">BACVE_002906</name>
</gene>
<evidence type="ECO:0000313" key="3">
    <source>
        <dbReference type="Proteomes" id="UP000587477"/>
    </source>
</evidence>
<evidence type="ECO:0000256" key="1">
    <source>
        <dbReference type="SAM" id="MobiDB-lite"/>
    </source>
</evidence>
<feature type="region of interest" description="Disordered" evidence="1">
    <location>
        <begin position="67"/>
        <end position="87"/>
    </location>
</feature>
<feature type="region of interest" description="Disordered" evidence="1">
    <location>
        <begin position="101"/>
        <end position="136"/>
    </location>
</feature>
<proteinExistence type="predicted"/>
<dbReference type="RefSeq" id="WP_017418345.1">
    <property type="nucleotide sequence ID" value="NZ_AP024501.1"/>
</dbReference>
<accession>A0A2D3DRF7</accession>
<dbReference type="Proteomes" id="UP000587477">
    <property type="component" value="Chromosome"/>
</dbReference>